<dbReference type="GO" id="GO:0006352">
    <property type="term" value="P:DNA-templated transcription initiation"/>
    <property type="evidence" value="ECO:0007669"/>
    <property type="project" value="InterPro"/>
</dbReference>
<dbReference type="KEGG" id="nda:Ndas_1885"/>
<dbReference type="GO" id="GO:0016987">
    <property type="term" value="F:sigma factor activity"/>
    <property type="evidence" value="ECO:0007669"/>
    <property type="project" value="UniProtKB-KW"/>
</dbReference>
<accession>D7B648</accession>
<dbReference type="AlphaFoldDB" id="D7B648"/>
<evidence type="ECO:0000313" key="9">
    <source>
        <dbReference type="EMBL" id="ADH67313.1"/>
    </source>
</evidence>
<dbReference type="RefSeq" id="WP_013152920.1">
    <property type="nucleotide sequence ID" value="NC_014210.1"/>
</dbReference>
<dbReference type="InterPro" id="IPR013325">
    <property type="entry name" value="RNA_pol_sigma_r2"/>
</dbReference>
<organism evidence="9 10">
    <name type="scientific">Nocardiopsis dassonvillei (strain ATCC 23218 / DSM 43111 / CIP 107115 / JCM 7437 / KCTC 9190 / NBRC 14626 / NCTC 10488 / NRRL B-5397 / IMRU 509)</name>
    <name type="common">Actinomadura dassonvillei</name>
    <dbReference type="NCBI Taxonomy" id="446468"/>
    <lineage>
        <taxon>Bacteria</taxon>
        <taxon>Bacillati</taxon>
        <taxon>Actinomycetota</taxon>
        <taxon>Actinomycetes</taxon>
        <taxon>Streptosporangiales</taxon>
        <taxon>Nocardiopsidaceae</taxon>
        <taxon>Nocardiopsis</taxon>
    </lineage>
</organism>
<keyword evidence="4" id="KW-0804">Transcription</keyword>
<evidence type="ECO:0000259" key="6">
    <source>
        <dbReference type="Pfam" id="PF04542"/>
    </source>
</evidence>
<dbReference type="STRING" id="446468.Ndas_1885"/>
<feature type="domain" description="RNA polymerase sigma factor 70 region 4 type 2" evidence="7">
    <location>
        <begin position="136"/>
        <end position="187"/>
    </location>
</feature>
<feature type="domain" description="DUF6596" evidence="8">
    <location>
        <begin position="205"/>
        <end position="302"/>
    </location>
</feature>
<dbReference type="Gene3D" id="1.10.1740.10">
    <property type="match status" value="1"/>
</dbReference>
<dbReference type="HOGENOM" id="CLU_035311_1_1_11"/>
<evidence type="ECO:0000259" key="7">
    <source>
        <dbReference type="Pfam" id="PF08281"/>
    </source>
</evidence>
<reference evidence="9 10" key="1">
    <citation type="journal article" date="2010" name="Stand. Genomic Sci.">
        <title>Complete genome sequence of Nocardiopsis dassonvillei type strain (IMRU 509).</title>
        <authorList>
            <person name="Sun H."/>
            <person name="Lapidus A."/>
            <person name="Nolan M."/>
            <person name="Lucas S."/>
            <person name="Del Rio T.G."/>
            <person name="Tice H."/>
            <person name="Cheng J.F."/>
            <person name="Tapia R."/>
            <person name="Han C."/>
            <person name="Goodwin L."/>
            <person name="Pitluck S."/>
            <person name="Pagani I."/>
            <person name="Ivanova N."/>
            <person name="Mavromatis K."/>
            <person name="Mikhailova N."/>
            <person name="Pati A."/>
            <person name="Chen A."/>
            <person name="Palaniappan K."/>
            <person name="Land M."/>
            <person name="Hauser L."/>
            <person name="Chang Y.J."/>
            <person name="Jeffries C.D."/>
            <person name="Djao O.D."/>
            <person name="Rohde M."/>
            <person name="Sikorski J."/>
            <person name="Goker M."/>
            <person name="Woyke T."/>
            <person name="Bristow J."/>
            <person name="Eisen J.A."/>
            <person name="Markowitz V."/>
            <person name="Hugenholtz P."/>
            <person name="Kyrpides N.C."/>
            <person name="Klenk H.P."/>
        </authorList>
    </citation>
    <scope>NUCLEOTIDE SEQUENCE [LARGE SCALE GENOMIC DNA]</scope>
    <source>
        <strain evidence="10">ATCC 23218 / DSM 43111 / CIP 107115 / JCM 7437 / KCTC 9190 / NBRC 14626 / NCTC 10488 / NRRL B-5397 / IMRU 509</strain>
    </source>
</reference>
<dbReference type="InterPro" id="IPR013249">
    <property type="entry name" value="RNA_pol_sigma70_r4_t2"/>
</dbReference>
<evidence type="ECO:0000256" key="2">
    <source>
        <dbReference type="ARBA" id="ARBA00023015"/>
    </source>
</evidence>
<feature type="domain" description="RNA polymerase sigma-70 region 2" evidence="6">
    <location>
        <begin position="35"/>
        <end position="100"/>
    </location>
</feature>
<dbReference type="GeneID" id="91484481"/>
<dbReference type="PANTHER" id="PTHR47756">
    <property type="entry name" value="BLL6612 PROTEIN-RELATED"/>
    <property type="match status" value="1"/>
</dbReference>
<feature type="region of interest" description="Disordered" evidence="5">
    <location>
        <begin position="1"/>
        <end position="29"/>
    </location>
</feature>
<comment type="similarity">
    <text evidence="1">Belongs to the sigma-70 factor family. ECF subfamily.</text>
</comment>
<keyword evidence="2" id="KW-0805">Transcription regulation</keyword>
<dbReference type="OrthoDB" id="9780299at2"/>
<evidence type="ECO:0000256" key="4">
    <source>
        <dbReference type="ARBA" id="ARBA00023163"/>
    </source>
</evidence>
<dbReference type="InterPro" id="IPR007627">
    <property type="entry name" value="RNA_pol_sigma70_r2"/>
</dbReference>
<sequence length="439" mass="48213">MNDRDRAQRRPPVADGQRDGGRRPPGTDADIEHLLRTEAPQVLGALVRRFGRFDAAEDAVQEALLAASRAWPADGVPENPRSWLIRVGYRRLVDLLRAEQARHRREQEIGAAELAMREPDRRAGPARESDDSLALLLLCCHPALSAASQVALTLRAVGGLTTAEIAHAHGTSENTMGTRISRAKQQLARVGARVTPPTDADRDSRITAVAKVLYLVFNEGYTTSEGDQLARVDLTGEAIRLTRMLHDSLPDDAEVTGLLALMLLTEARRPARTGDHDELVPLDEQDRSLWNADLVREGTALIDGVWNRGEVGPYQLQAAIAAVHAAAPAPERTDWVQIAVLYLWLERLSPTAPVRLSRVVAVAKAYGPARGLALLDDLDRRFGLGRDPLTRQRERAVRAHLLERTGEGEGAAALYREAASLTGNRVERRFLLDRADRLG</sequence>
<evidence type="ECO:0000313" key="10">
    <source>
        <dbReference type="Proteomes" id="UP000002219"/>
    </source>
</evidence>
<dbReference type="Proteomes" id="UP000002219">
    <property type="component" value="Chromosome 1"/>
</dbReference>
<evidence type="ECO:0000256" key="5">
    <source>
        <dbReference type="SAM" id="MobiDB-lite"/>
    </source>
</evidence>
<dbReference type="Pfam" id="PF20239">
    <property type="entry name" value="DUF6596"/>
    <property type="match status" value="1"/>
</dbReference>
<proteinExistence type="inferred from homology"/>
<dbReference type="Pfam" id="PF04542">
    <property type="entry name" value="Sigma70_r2"/>
    <property type="match status" value="1"/>
</dbReference>
<dbReference type="InterPro" id="IPR014284">
    <property type="entry name" value="RNA_pol_sigma-70_dom"/>
</dbReference>
<dbReference type="InterPro" id="IPR046531">
    <property type="entry name" value="DUF6596"/>
</dbReference>
<dbReference type="Pfam" id="PF08281">
    <property type="entry name" value="Sigma70_r4_2"/>
    <property type="match status" value="1"/>
</dbReference>
<evidence type="ECO:0000256" key="3">
    <source>
        <dbReference type="ARBA" id="ARBA00023082"/>
    </source>
</evidence>
<keyword evidence="3" id="KW-0731">Sigma factor</keyword>
<dbReference type="Gene3D" id="1.10.10.10">
    <property type="entry name" value="Winged helix-like DNA-binding domain superfamily/Winged helix DNA-binding domain"/>
    <property type="match status" value="1"/>
</dbReference>
<dbReference type="EMBL" id="CP002040">
    <property type="protein sequence ID" value="ADH67313.1"/>
    <property type="molecule type" value="Genomic_DNA"/>
</dbReference>
<dbReference type="GO" id="GO:0003677">
    <property type="term" value="F:DNA binding"/>
    <property type="evidence" value="ECO:0007669"/>
    <property type="project" value="InterPro"/>
</dbReference>
<dbReference type="SUPFAM" id="SSF88946">
    <property type="entry name" value="Sigma2 domain of RNA polymerase sigma factors"/>
    <property type="match status" value="1"/>
</dbReference>
<dbReference type="PANTHER" id="PTHR47756:SF2">
    <property type="entry name" value="BLL6612 PROTEIN"/>
    <property type="match status" value="1"/>
</dbReference>
<dbReference type="NCBIfam" id="TIGR02937">
    <property type="entry name" value="sigma70-ECF"/>
    <property type="match status" value="1"/>
</dbReference>
<dbReference type="SUPFAM" id="SSF88659">
    <property type="entry name" value="Sigma3 and sigma4 domains of RNA polymerase sigma factors"/>
    <property type="match status" value="1"/>
</dbReference>
<dbReference type="InterPro" id="IPR013324">
    <property type="entry name" value="RNA_pol_sigma_r3/r4-like"/>
</dbReference>
<protein>
    <submittedName>
        <fullName evidence="9">RNA polymerase, sigma-24 subunit, ECF subfamily</fullName>
    </submittedName>
</protein>
<gene>
    <name evidence="9" type="ordered locus">Ndas_1885</name>
</gene>
<keyword evidence="10" id="KW-1185">Reference proteome</keyword>
<name>D7B648_NOCDD</name>
<evidence type="ECO:0000259" key="8">
    <source>
        <dbReference type="Pfam" id="PF20239"/>
    </source>
</evidence>
<evidence type="ECO:0000256" key="1">
    <source>
        <dbReference type="ARBA" id="ARBA00010641"/>
    </source>
</evidence>
<dbReference type="InterPro" id="IPR036388">
    <property type="entry name" value="WH-like_DNA-bd_sf"/>
</dbReference>
<dbReference type="eggNOG" id="COG4941">
    <property type="taxonomic scope" value="Bacteria"/>
</dbReference>